<feature type="transmembrane region" description="Helical" evidence="5">
    <location>
        <begin position="78"/>
        <end position="94"/>
    </location>
</feature>
<feature type="transmembrane region" description="Helical" evidence="5">
    <location>
        <begin position="253"/>
        <end position="272"/>
    </location>
</feature>
<dbReference type="InterPro" id="IPR000620">
    <property type="entry name" value="EamA_dom"/>
</dbReference>
<gene>
    <name evidence="7" type="ORF">GCM10023091_33130</name>
</gene>
<evidence type="ECO:0000256" key="1">
    <source>
        <dbReference type="ARBA" id="ARBA00004141"/>
    </source>
</evidence>
<reference evidence="8" key="1">
    <citation type="journal article" date="2019" name="Int. J. Syst. Evol. Microbiol.">
        <title>The Global Catalogue of Microorganisms (GCM) 10K type strain sequencing project: providing services to taxonomists for standard genome sequencing and annotation.</title>
        <authorList>
            <consortium name="The Broad Institute Genomics Platform"/>
            <consortium name="The Broad Institute Genome Sequencing Center for Infectious Disease"/>
            <person name="Wu L."/>
            <person name="Ma J."/>
        </authorList>
    </citation>
    <scope>NUCLEOTIDE SEQUENCE [LARGE SCALE GENOMIC DNA]</scope>
    <source>
        <strain evidence="8">JCM 31920</strain>
    </source>
</reference>
<feature type="transmembrane region" description="Helical" evidence="5">
    <location>
        <begin position="228"/>
        <end position="247"/>
    </location>
</feature>
<comment type="subcellular location">
    <subcellularLocation>
        <location evidence="1">Membrane</location>
        <topology evidence="1">Multi-pass membrane protein</topology>
    </subcellularLocation>
</comment>
<protein>
    <submittedName>
        <fullName evidence="7">DMT family transporter</fullName>
    </submittedName>
</protein>
<keyword evidence="3 5" id="KW-1133">Transmembrane helix</keyword>
<dbReference type="SUPFAM" id="SSF103481">
    <property type="entry name" value="Multidrug resistance efflux transporter EmrE"/>
    <property type="match status" value="2"/>
</dbReference>
<feature type="transmembrane region" description="Helical" evidence="5">
    <location>
        <begin position="101"/>
        <end position="116"/>
    </location>
</feature>
<feature type="domain" description="EamA" evidence="6">
    <location>
        <begin position="4"/>
        <end position="116"/>
    </location>
</feature>
<keyword evidence="8" id="KW-1185">Reference proteome</keyword>
<evidence type="ECO:0000256" key="5">
    <source>
        <dbReference type="SAM" id="Phobius"/>
    </source>
</evidence>
<accession>A0ABP8M5K8</accession>
<organism evidence="7 8">
    <name type="scientific">Ravibacter arvi</name>
    <dbReference type="NCBI Taxonomy" id="2051041"/>
    <lineage>
        <taxon>Bacteria</taxon>
        <taxon>Pseudomonadati</taxon>
        <taxon>Bacteroidota</taxon>
        <taxon>Cytophagia</taxon>
        <taxon>Cytophagales</taxon>
        <taxon>Spirosomataceae</taxon>
        <taxon>Ravibacter</taxon>
    </lineage>
</organism>
<evidence type="ECO:0000256" key="4">
    <source>
        <dbReference type="ARBA" id="ARBA00023136"/>
    </source>
</evidence>
<evidence type="ECO:0000256" key="2">
    <source>
        <dbReference type="ARBA" id="ARBA00022692"/>
    </source>
</evidence>
<keyword evidence="2 5" id="KW-0812">Transmembrane</keyword>
<feature type="transmembrane region" description="Helical" evidence="5">
    <location>
        <begin position="199"/>
        <end position="221"/>
    </location>
</feature>
<evidence type="ECO:0000256" key="3">
    <source>
        <dbReference type="ARBA" id="ARBA00022989"/>
    </source>
</evidence>
<dbReference type="EMBL" id="BAABEY010000030">
    <property type="protein sequence ID" value="GAA4443858.1"/>
    <property type="molecule type" value="Genomic_DNA"/>
</dbReference>
<evidence type="ECO:0000313" key="7">
    <source>
        <dbReference type="EMBL" id="GAA4443858.1"/>
    </source>
</evidence>
<evidence type="ECO:0000313" key="8">
    <source>
        <dbReference type="Proteomes" id="UP001501508"/>
    </source>
</evidence>
<dbReference type="PANTHER" id="PTHR22911:SF6">
    <property type="entry name" value="SOLUTE CARRIER FAMILY 35 MEMBER G1"/>
    <property type="match status" value="1"/>
</dbReference>
<feature type="transmembrane region" description="Helical" evidence="5">
    <location>
        <begin position="128"/>
        <end position="144"/>
    </location>
</feature>
<dbReference type="InterPro" id="IPR037185">
    <property type="entry name" value="EmrE-like"/>
</dbReference>
<evidence type="ECO:0000259" key="6">
    <source>
        <dbReference type="Pfam" id="PF00892"/>
    </source>
</evidence>
<dbReference type="Pfam" id="PF00892">
    <property type="entry name" value="EamA"/>
    <property type="match status" value="1"/>
</dbReference>
<dbReference type="Proteomes" id="UP001501508">
    <property type="component" value="Unassembled WGS sequence"/>
</dbReference>
<name>A0ABP8M5K8_9BACT</name>
<dbReference type="PANTHER" id="PTHR22911">
    <property type="entry name" value="ACYL-MALONYL CONDENSING ENZYME-RELATED"/>
    <property type="match status" value="1"/>
</dbReference>
<feature type="transmembrane region" description="Helical" evidence="5">
    <location>
        <begin position="46"/>
        <end position="66"/>
    </location>
</feature>
<keyword evidence="4 5" id="KW-0472">Membrane</keyword>
<comment type="caution">
    <text evidence="7">The sequence shown here is derived from an EMBL/GenBank/DDBJ whole genome shotgun (WGS) entry which is preliminary data.</text>
</comment>
<sequence>MVATSKVLGATYDTPQQVFFRNLIGVIFVLGSLVRRPARHVGGRPLLLVSRGIIGTISLYLLFYAVSTLGMARSITYQYTYPLLMALFSYLFTADKPAKREVAAIVIGMAGVWFIFKPDMTMPPESHMIGLANALLTTFAYLAIKQLSSYYDARYIVLSFMLSGLALPILSFIGGQAFASSDAGFFIGHFKWPENGFHWLLFLSMGLTALAGQVLMTHAFAAGSVTRVAPIGYSSIFFSTIIGIALGESIPDPATITGMALIVGGGVLVTAFPRGEV</sequence>
<feature type="transmembrane region" description="Helical" evidence="5">
    <location>
        <begin position="18"/>
        <end position="34"/>
    </location>
</feature>
<feature type="transmembrane region" description="Helical" evidence="5">
    <location>
        <begin position="156"/>
        <end position="179"/>
    </location>
</feature>
<proteinExistence type="predicted"/>